<evidence type="ECO:0000313" key="2">
    <source>
        <dbReference type="Proteomes" id="UP000070054"/>
    </source>
</evidence>
<dbReference type="PANTHER" id="PTHR33112:SF13">
    <property type="entry name" value="HETEROKARYON INCOMPATIBILITY DOMAIN-CONTAINING PROTEIN"/>
    <property type="match status" value="1"/>
</dbReference>
<protein>
    <submittedName>
        <fullName evidence="1">Uncharacterized protein</fullName>
    </submittedName>
</protein>
<name>A0A135T549_9PEZI</name>
<evidence type="ECO:0000313" key="1">
    <source>
        <dbReference type="EMBL" id="KXH43262.1"/>
    </source>
</evidence>
<comment type="caution">
    <text evidence="1">The sequence shown here is derived from an EMBL/GenBank/DDBJ whole genome shotgun (WGS) entry which is preliminary data.</text>
</comment>
<proteinExistence type="predicted"/>
<sequence length="235" mass="26279">MDNDQTFTYDDEWDKTGYPYTPYGILEKHPRGGDKMAALSELAKQMQDLRLGDRYMVGLWEKTLLLDLLWNVQGYHSAPESRIARYPTWSWASSPYQVEWESGVQGVNKPLDCTRVEDIKVTNRGPSQMADCVEAKITLMAPLLDASSLLTACQAREVASLESGSTARPRPFDHLYPEPYDAVITNLDHLTSLLQDYLAASYLSPPATSFRPISMLSMSKKNTVAVVTGELVVPP</sequence>
<gene>
    <name evidence="1" type="ORF">CNYM01_03237</name>
</gene>
<organism evidence="1 2">
    <name type="scientific">Colletotrichum nymphaeae SA-01</name>
    <dbReference type="NCBI Taxonomy" id="1460502"/>
    <lineage>
        <taxon>Eukaryota</taxon>
        <taxon>Fungi</taxon>
        <taxon>Dikarya</taxon>
        <taxon>Ascomycota</taxon>
        <taxon>Pezizomycotina</taxon>
        <taxon>Sordariomycetes</taxon>
        <taxon>Hypocreomycetidae</taxon>
        <taxon>Glomerellales</taxon>
        <taxon>Glomerellaceae</taxon>
        <taxon>Colletotrichum</taxon>
        <taxon>Colletotrichum acutatum species complex</taxon>
    </lineage>
</organism>
<reference evidence="1 2" key="1">
    <citation type="submission" date="2014-02" db="EMBL/GenBank/DDBJ databases">
        <title>The genome sequence of Colletotrichum nymphaeae SA-01.</title>
        <authorList>
            <person name="Baroncelli R."/>
            <person name="Thon M.R."/>
        </authorList>
    </citation>
    <scope>NUCLEOTIDE SEQUENCE [LARGE SCALE GENOMIC DNA]</scope>
    <source>
        <strain evidence="1 2">SA-01</strain>
    </source>
</reference>
<keyword evidence="2" id="KW-1185">Reference proteome</keyword>
<dbReference type="AlphaFoldDB" id="A0A135T549"/>
<dbReference type="PANTHER" id="PTHR33112">
    <property type="entry name" value="DOMAIN PROTEIN, PUTATIVE-RELATED"/>
    <property type="match status" value="1"/>
</dbReference>
<dbReference type="Proteomes" id="UP000070054">
    <property type="component" value="Unassembled WGS sequence"/>
</dbReference>
<accession>A0A135T549</accession>
<dbReference type="EMBL" id="JEMN01001239">
    <property type="protein sequence ID" value="KXH43262.1"/>
    <property type="molecule type" value="Genomic_DNA"/>
</dbReference>